<sequence>MWRAYTSQNKRQRILQKSRNVWRKLLDVQEHHETVNVEVTMIRYQGMLINTHTKEIVFWAPAFHDTYKEAEEDARIAQIHPDEEICVRQQEQ</sequence>
<dbReference type="Proteomes" id="UP000828387">
    <property type="component" value="Segment"/>
</dbReference>
<protein>
    <submittedName>
        <fullName evidence="1">Uncharacterized protein</fullName>
    </submittedName>
</protein>
<accession>A0AAE8YF50</accession>
<evidence type="ECO:0000313" key="1">
    <source>
        <dbReference type="EMBL" id="UEP19578.1"/>
    </source>
</evidence>
<name>A0AAE8YF50_9CAUD</name>
<dbReference type="EMBL" id="MZ571830">
    <property type="protein sequence ID" value="UEP19578.1"/>
    <property type="molecule type" value="Genomic_DNA"/>
</dbReference>
<keyword evidence="2" id="KW-1185">Reference proteome</keyword>
<evidence type="ECO:0000313" key="2">
    <source>
        <dbReference type="Proteomes" id="UP000828387"/>
    </source>
</evidence>
<proteinExistence type="predicted"/>
<reference evidence="1 2" key="1">
    <citation type="submission" date="2021-07" db="EMBL/GenBank/DDBJ databases">
        <authorList>
            <person name="Bleriot I."/>
            <person name="Blasco L."/>
            <person name="Pacios O."/>
            <person name="Fernandez-Garcia L."/>
            <person name="Ambroa A."/>
            <person name="Lopez M."/>
            <person name="Ortiz-Cartagena C."/>
            <person name="Fernandez-Cuenca F."/>
            <person name="Oteo J."/>
            <person name="Pascual A."/>
            <person name="Martinez-Martinez L."/>
            <person name="Domingo-Calap P."/>
            <person name="Wood T.K."/>
            <person name="Tomas M."/>
        </authorList>
    </citation>
    <scope>NUCLEOTIDE SEQUENCE [LARGE SCALE GENOMIC DNA]</scope>
</reference>
<organism evidence="1 2">
    <name type="scientific">Klebsiella phage vB_KpnS-VAC51</name>
    <dbReference type="NCBI Taxonomy" id="2866698"/>
    <lineage>
        <taxon>Viruses</taxon>
        <taxon>Duplodnaviria</taxon>
        <taxon>Heunggongvirae</taxon>
        <taxon>Uroviricota</taxon>
        <taxon>Caudoviricetes</taxon>
        <taxon>Demerecviridae</taxon>
        <taxon>Sugarlandvirus</taxon>
        <taxon>Sugarlandvirus VAC51</taxon>
    </lineage>
</organism>